<reference evidence="3 4" key="1">
    <citation type="submission" date="2023-09" db="EMBL/GenBank/DDBJ databases">
        <authorList>
            <person name="Rey-Velasco X."/>
        </authorList>
    </citation>
    <scope>NUCLEOTIDE SEQUENCE [LARGE SCALE GENOMIC DNA]</scope>
    <source>
        <strain evidence="3 4">F225</strain>
    </source>
</reference>
<comment type="caution">
    <text evidence="3">The sequence shown here is derived from an EMBL/GenBank/DDBJ whole genome shotgun (WGS) entry which is preliminary data.</text>
</comment>
<gene>
    <name evidence="3" type="ORF">RM541_03895</name>
</gene>
<evidence type="ECO:0000313" key="3">
    <source>
        <dbReference type="EMBL" id="MDT0685490.1"/>
    </source>
</evidence>
<dbReference type="SMART" id="SM00028">
    <property type="entry name" value="TPR"/>
    <property type="match status" value="6"/>
</dbReference>
<dbReference type="PROSITE" id="PS50005">
    <property type="entry name" value="TPR"/>
    <property type="match status" value="1"/>
</dbReference>
<keyword evidence="2" id="KW-0175">Coiled coil</keyword>
<dbReference type="RefSeq" id="WP_311498911.1">
    <property type="nucleotide sequence ID" value="NZ_JAVRHN010000002.1"/>
</dbReference>
<dbReference type="EMBL" id="JAVRHN010000002">
    <property type="protein sequence ID" value="MDT0685490.1"/>
    <property type="molecule type" value="Genomic_DNA"/>
</dbReference>
<dbReference type="InterPro" id="IPR011990">
    <property type="entry name" value="TPR-like_helical_dom_sf"/>
</dbReference>
<name>A0ABU3DP50_9FLAO</name>
<keyword evidence="1" id="KW-0802">TPR repeat</keyword>
<dbReference type="InterPro" id="IPR019734">
    <property type="entry name" value="TPR_rpt"/>
</dbReference>
<evidence type="ECO:0008006" key="5">
    <source>
        <dbReference type="Google" id="ProtNLM"/>
    </source>
</evidence>
<accession>A0ABU3DP50</accession>
<evidence type="ECO:0000313" key="4">
    <source>
        <dbReference type="Proteomes" id="UP001253848"/>
    </source>
</evidence>
<dbReference type="Gene3D" id="1.25.40.10">
    <property type="entry name" value="Tetratricopeptide repeat domain"/>
    <property type="match status" value="4"/>
</dbReference>
<protein>
    <recommendedName>
        <fullName evidence="5">Tetratricopeptide repeat protein</fullName>
    </recommendedName>
</protein>
<keyword evidence="4" id="KW-1185">Reference proteome</keyword>
<organism evidence="3 4">
    <name type="scientific">Autumnicola psychrophila</name>
    <dbReference type="NCBI Taxonomy" id="3075592"/>
    <lineage>
        <taxon>Bacteria</taxon>
        <taxon>Pseudomonadati</taxon>
        <taxon>Bacteroidota</taxon>
        <taxon>Flavobacteriia</taxon>
        <taxon>Flavobacteriales</taxon>
        <taxon>Flavobacteriaceae</taxon>
        <taxon>Autumnicola</taxon>
    </lineage>
</organism>
<dbReference type="Proteomes" id="UP001253848">
    <property type="component" value="Unassembled WGS sequence"/>
</dbReference>
<dbReference type="SUPFAM" id="SSF48452">
    <property type="entry name" value="TPR-like"/>
    <property type="match status" value="2"/>
</dbReference>
<evidence type="ECO:0000256" key="1">
    <source>
        <dbReference type="PROSITE-ProRule" id="PRU00339"/>
    </source>
</evidence>
<sequence length="844" mass="98010">MNKFIRILFLIIVVSIAFSCSRKRDTFLSRNWHAVTTEYNTLYNGSLALQQGREELNQNYADNYWDILPVERMQIDQNITLPDSIRNQNFGRAEEKAVKAIQRHSMLIEGKERNPQIDEAYLLLGKARYFDQRFVPALEAFNYILHKYPASDNINYAQIWREKTNMRLENERLAIKNLKRIIENYNLEEQDLADANATLAQAYINLEHQDSAIAPLQTAAEFTKNNEEKGRYYFILGQLHNFLNQPEQANVAFDEVIALKRSSPRIYMINAHVQKARNFDYDSGKIEELRELLTELEEDRENRPFLDKIYFQIGEYYSRLDSTDLAVEYYNKSLSSPRSDIYLKSINYEILANIKFDNSDYREASLYFDSTLATMSPQLREFRTIKKKRDNLEDIIQYEKIAEENDSILRIANLSEEDQIAYFTTYTNDLKAAYTEEVLAGKNDLALSQNNFGPSVPMAANTAGPVSNFYFYNESRVANGARDFLRNWGRRELSDNWRWGDNNITAGTAQVQNEFLEIDIATDPRFDAMSYVSQIPSDPYTLDSLTRDRDFAYYQLGIIYIEKYGEYDLASARLEQLLENTPEERLVLPTKYNLYKAYQASNRFQEMEIIKQDIIQNYPDSRYAAYIENPQSLAENGNSPDAAYDEVYIRFEEEQYAEVIAETTALATQYTGDEIVPKLELLKAMAIGRLYGLADYKKALNQLALTYPQSEEGKKAQDIYNRAIPQLGNLQFTEENAQNSFKLLYAFGASEEAEMDKLKEKIDQALEDLEYDELSTSKDVYDPDMSFMMVHGLKNRNASLGFAELLQINKNYKVERAPILISEGNYRVIQIQKNLEAYLDKFSE</sequence>
<dbReference type="Pfam" id="PF13181">
    <property type="entry name" value="TPR_8"/>
    <property type="match status" value="1"/>
</dbReference>
<proteinExistence type="predicted"/>
<feature type="repeat" description="TPR" evidence="1">
    <location>
        <begin position="307"/>
        <end position="340"/>
    </location>
</feature>
<feature type="coiled-coil region" evidence="2">
    <location>
        <begin position="161"/>
        <end position="198"/>
    </location>
</feature>
<dbReference type="PROSITE" id="PS51257">
    <property type="entry name" value="PROKAR_LIPOPROTEIN"/>
    <property type="match status" value="1"/>
</dbReference>
<feature type="coiled-coil region" evidence="2">
    <location>
        <begin position="748"/>
        <end position="775"/>
    </location>
</feature>
<evidence type="ECO:0000256" key="2">
    <source>
        <dbReference type="SAM" id="Coils"/>
    </source>
</evidence>